<sequence length="317" mass="36988">MTTDGDTNDVLNYLWGEVDPLNKGFIYGRDFPEFIRELHRLLPPQHLSTTYDTALIGNFGKEHNTEKIYKVILDDYLEGLIGTSFSEFVKKNQISLPNRKENLPENGSNIPEGAELKPPLLVPEHLGHQKEPEKNSIPQTELYKLKYEQLKSEYEFYKKRTAEDTWKRQGASLNDEYILHEFRKQVNEQSDIILKLKSQLDRREPVKLQDPQESDNRNEPSGERYQRGVQKLRTYIKYIALPLLLWAIIHFAILPSDQDDIDMAPYQLENWWEKIPLLNGLVSYFSDILNDYAEPSVSPSHMSAENIEAYNEIFGIR</sequence>
<keyword evidence="6 11" id="KW-1133">Transmembrane helix</keyword>
<evidence type="ECO:0000256" key="4">
    <source>
        <dbReference type="ARBA" id="ARBA00022490"/>
    </source>
</evidence>
<feature type="compositionally biased region" description="Basic and acidic residues" evidence="12">
    <location>
        <begin position="214"/>
        <end position="225"/>
    </location>
</feature>
<gene>
    <name evidence="13" type="primary">KNAG0F02030</name>
    <name evidence="11" type="synonym">MPS2</name>
    <name evidence="13" type="ordered locus">KNAG_0F02030</name>
</gene>
<dbReference type="GO" id="GO:0031965">
    <property type="term" value="C:nuclear membrane"/>
    <property type="evidence" value="ECO:0007669"/>
    <property type="project" value="UniProtKB-SubCell"/>
</dbReference>
<keyword evidence="7" id="KW-0175">Coiled coil</keyword>
<keyword evidence="4 11" id="KW-0963">Cytoplasm</keyword>
<keyword evidence="8 11" id="KW-0472">Membrane</keyword>
<dbReference type="OrthoDB" id="4035046at2759"/>
<keyword evidence="5 11" id="KW-0812">Transmembrane</keyword>
<evidence type="ECO:0000256" key="6">
    <source>
        <dbReference type="ARBA" id="ARBA00022989"/>
    </source>
</evidence>
<accession>J7R7M3</accession>
<reference evidence="13 14" key="1">
    <citation type="journal article" date="2011" name="Proc. Natl. Acad. Sci. U.S.A.">
        <title>Evolutionary erosion of yeast sex chromosomes by mating-type switching accidents.</title>
        <authorList>
            <person name="Gordon J.L."/>
            <person name="Armisen D."/>
            <person name="Proux-Wera E."/>
            <person name="Oheigeartaigh S.S."/>
            <person name="Byrne K.P."/>
            <person name="Wolfe K.H."/>
        </authorList>
    </citation>
    <scope>NUCLEOTIDE SEQUENCE [LARGE SCALE GENOMIC DNA]</scope>
    <source>
        <strain evidence="14">ATCC MYA-139 / BCRC 22969 / CBS 8797 / CCRC 22969 / KCTC 17520 / NBRC 10181 / NCYC 3082</strain>
    </source>
</reference>
<comment type="similarity">
    <text evidence="2 11">Belongs to the MPS2 family.</text>
</comment>
<name>J7R7M3_HUIN7</name>
<dbReference type="GO" id="GO:0005816">
    <property type="term" value="C:spindle pole body"/>
    <property type="evidence" value="ECO:0007669"/>
    <property type="project" value="UniProtKB-SubCell"/>
</dbReference>
<organism evidence="13 14">
    <name type="scientific">Huiozyma naganishii (strain ATCC MYA-139 / BCRC 22969 / CBS 8797 / KCTC 17520 / NBRC 10181 / NCYC 3082 / Yp74L-3)</name>
    <name type="common">Yeast</name>
    <name type="synonym">Kazachstania naganishii</name>
    <dbReference type="NCBI Taxonomy" id="1071383"/>
    <lineage>
        <taxon>Eukaryota</taxon>
        <taxon>Fungi</taxon>
        <taxon>Dikarya</taxon>
        <taxon>Ascomycota</taxon>
        <taxon>Saccharomycotina</taxon>
        <taxon>Saccharomycetes</taxon>
        <taxon>Saccharomycetales</taxon>
        <taxon>Saccharomycetaceae</taxon>
        <taxon>Huiozyma</taxon>
    </lineage>
</organism>
<feature type="transmembrane region" description="Helical" evidence="11">
    <location>
        <begin position="235"/>
        <end position="254"/>
    </location>
</feature>
<evidence type="ECO:0000256" key="1">
    <source>
        <dbReference type="ARBA" id="ARBA00003044"/>
    </source>
</evidence>
<keyword evidence="10 11" id="KW-0539">Nucleus</keyword>
<proteinExistence type="inferred from homology"/>
<evidence type="ECO:0000256" key="3">
    <source>
        <dbReference type="ARBA" id="ARBA00015584"/>
    </source>
</evidence>
<evidence type="ECO:0000256" key="2">
    <source>
        <dbReference type="ARBA" id="ARBA00008916"/>
    </source>
</evidence>
<evidence type="ECO:0000256" key="12">
    <source>
        <dbReference type="SAM" id="MobiDB-lite"/>
    </source>
</evidence>
<dbReference type="Proteomes" id="UP000006310">
    <property type="component" value="Chromosome 6"/>
</dbReference>
<evidence type="ECO:0000313" key="14">
    <source>
        <dbReference type="Proteomes" id="UP000006310"/>
    </source>
</evidence>
<dbReference type="GeneID" id="34526585"/>
<dbReference type="HOGENOM" id="CLU_069890_0_0_1"/>
<feature type="region of interest" description="Disordered" evidence="12">
    <location>
        <begin position="204"/>
        <end position="225"/>
    </location>
</feature>
<evidence type="ECO:0000256" key="7">
    <source>
        <dbReference type="ARBA" id="ARBA00023054"/>
    </source>
</evidence>
<dbReference type="InterPro" id="IPR031433">
    <property type="entry name" value="Mps2"/>
</dbReference>
<dbReference type="Pfam" id="PF17060">
    <property type="entry name" value="MPS2"/>
    <property type="match status" value="1"/>
</dbReference>
<keyword evidence="9 11" id="KW-0206">Cytoskeleton</keyword>
<dbReference type="AlphaFoldDB" id="J7R7M3"/>
<evidence type="ECO:0000256" key="5">
    <source>
        <dbReference type="ARBA" id="ARBA00022692"/>
    </source>
</evidence>
<comment type="function">
    <text evidence="1 11">Component of the spindle pole body (SPB) required for insertion of the nascent SPB into the nuclear envelope and for the proper execution of spindle pole body (SPB) duplication.</text>
</comment>
<protein>
    <recommendedName>
        <fullName evidence="3 11">Monopolar spindle protein 2</fullName>
    </recommendedName>
</protein>
<dbReference type="OMA" id="FIYAKDF"/>
<dbReference type="STRING" id="1071383.J7R7M3"/>
<reference evidence="14" key="2">
    <citation type="submission" date="2012-08" db="EMBL/GenBank/DDBJ databases">
        <title>Genome sequence of Kazachstania naganishii.</title>
        <authorList>
            <person name="Gordon J.L."/>
            <person name="Armisen D."/>
            <person name="Proux-Wera E."/>
            <person name="OhEigeartaigh S.S."/>
            <person name="Byrne K.P."/>
            <person name="Wolfe K.H."/>
        </authorList>
    </citation>
    <scope>NUCLEOTIDE SEQUENCE [LARGE SCALE GENOMIC DNA]</scope>
    <source>
        <strain evidence="14">ATCC MYA-139 / BCRC 22969 / CBS 8797 / CCRC 22969 / KCTC 17520 / NBRC 10181 / NCYC 3082</strain>
    </source>
</reference>
<evidence type="ECO:0000313" key="13">
    <source>
        <dbReference type="EMBL" id="CCK70870.1"/>
    </source>
</evidence>
<dbReference type="EMBL" id="HE978319">
    <property type="protein sequence ID" value="CCK70870.1"/>
    <property type="molecule type" value="Genomic_DNA"/>
</dbReference>
<dbReference type="GO" id="GO:0030474">
    <property type="term" value="P:spindle pole body duplication"/>
    <property type="evidence" value="ECO:0007669"/>
    <property type="project" value="InterPro"/>
</dbReference>
<keyword evidence="14" id="KW-1185">Reference proteome</keyword>
<dbReference type="GO" id="GO:0005737">
    <property type="term" value="C:cytoplasm"/>
    <property type="evidence" value="ECO:0007669"/>
    <property type="project" value="UniProtKB-UniRule"/>
</dbReference>
<dbReference type="KEGG" id="kng:KNAG_0F02030"/>
<comment type="subcellular location">
    <subcellularLocation>
        <location evidence="11">Cytoplasm</location>
        <location evidence="11">Cytoskeleton</location>
        <location evidence="11">Microtubule organizing center</location>
        <location evidence="11">Spindle pole body</location>
    </subcellularLocation>
    <subcellularLocation>
        <location evidence="11">Nucleus membrane</location>
        <topology evidence="11">Single-pass membrane protein</topology>
    </subcellularLocation>
</comment>
<dbReference type="GO" id="GO:0071988">
    <property type="term" value="P:protein localization to spindle pole body"/>
    <property type="evidence" value="ECO:0007669"/>
    <property type="project" value="InterPro"/>
</dbReference>
<evidence type="ECO:0000256" key="8">
    <source>
        <dbReference type="ARBA" id="ARBA00023136"/>
    </source>
</evidence>
<dbReference type="RefSeq" id="XP_022465116.1">
    <property type="nucleotide sequence ID" value="XM_022608640.1"/>
</dbReference>
<dbReference type="eggNOG" id="ENOG502RYE7">
    <property type="taxonomic scope" value="Eukaryota"/>
</dbReference>
<evidence type="ECO:0000256" key="10">
    <source>
        <dbReference type="ARBA" id="ARBA00023242"/>
    </source>
</evidence>
<evidence type="ECO:0000256" key="9">
    <source>
        <dbReference type="ARBA" id="ARBA00023212"/>
    </source>
</evidence>
<evidence type="ECO:0000256" key="11">
    <source>
        <dbReference type="RuleBase" id="RU362141"/>
    </source>
</evidence>